<dbReference type="AlphaFoldDB" id="A0A8H5F0K1"/>
<protein>
    <submittedName>
        <fullName evidence="2">Uncharacterized protein</fullName>
    </submittedName>
</protein>
<evidence type="ECO:0000256" key="1">
    <source>
        <dbReference type="SAM" id="MobiDB-lite"/>
    </source>
</evidence>
<feature type="region of interest" description="Disordered" evidence="1">
    <location>
        <begin position="1"/>
        <end position="130"/>
    </location>
</feature>
<organism evidence="2 3">
    <name type="scientific">Psilocybe cf. subviscida</name>
    <dbReference type="NCBI Taxonomy" id="2480587"/>
    <lineage>
        <taxon>Eukaryota</taxon>
        <taxon>Fungi</taxon>
        <taxon>Dikarya</taxon>
        <taxon>Basidiomycota</taxon>
        <taxon>Agaricomycotina</taxon>
        <taxon>Agaricomycetes</taxon>
        <taxon>Agaricomycetidae</taxon>
        <taxon>Agaricales</taxon>
        <taxon>Agaricineae</taxon>
        <taxon>Strophariaceae</taxon>
        <taxon>Psilocybe</taxon>
    </lineage>
</organism>
<dbReference type="EMBL" id="JAACJJ010000029">
    <property type="protein sequence ID" value="KAF5319259.1"/>
    <property type="molecule type" value="Genomic_DNA"/>
</dbReference>
<feature type="compositionally biased region" description="Polar residues" evidence="1">
    <location>
        <begin position="28"/>
        <end position="47"/>
    </location>
</feature>
<gene>
    <name evidence="2" type="ORF">D9619_008528</name>
</gene>
<proteinExistence type="predicted"/>
<evidence type="ECO:0000313" key="3">
    <source>
        <dbReference type="Proteomes" id="UP000567179"/>
    </source>
</evidence>
<evidence type="ECO:0000313" key="2">
    <source>
        <dbReference type="EMBL" id="KAF5319259.1"/>
    </source>
</evidence>
<keyword evidence="3" id="KW-1185">Reference proteome</keyword>
<reference evidence="2 3" key="1">
    <citation type="journal article" date="2020" name="ISME J.">
        <title>Uncovering the hidden diversity of litter-decomposition mechanisms in mushroom-forming fungi.</title>
        <authorList>
            <person name="Floudas D."/>
            <person name="Bentzer J."/>
            <person name="Ahren D."/>
            <person name="Johansson T."/>
            <person name="Persson P."/>
            <person name="Tunlid A."/>
        </authorList>
    </citation>
    <scope>NUCLEOTIDE SEQUENCE [LARGE SCALE GENOMIC DNA]</scope>
    <source>
        <strain evidence="2 3">CBS 101986</strain>
    </source>
</reference>
<name>A0A8H5F0K1_9AGAR</name>
<dbReference type="Proteomes" id="UP000567179">
    <property type="component" value="Unassembled WGS sequence"/>
</dbReference>
<feature type="compositionally biased region" description="Basic and acidic residues" evidence="1">
    <location>
        <begin position="1"/>
        <end position="10"/>
    </location>
</feature>
<sequence length="130" mass="13887">MPAASFRKDGAAMLNAPAMERTALGARWQQTNTNVNSKHQAHNSGTVNDKPPAKKRKNVNKPRDAIVGLRAINDLPSTHSNPVTGAAPPPPPPVAQGEKIYRPHARSQGREATFKGLGAQAGRYQYSAAD</sequence>
<accession>A0A8H5F0K1</accession>
<comment type="caution">
    <text evidence="2">The sequence shown here is derived from an EMBL/GenBank/DDBJ whole genome shotgun (WGS) entry which is preliminary data.</text>
</comment>